<reference evidence="2" key="1">
    <citation type="submission" date="2015-01" db="EMBL/GenBank/DDBJ databases">
        <title>Flavisolibacter sp./LCS9/ whole genome sequencing.</title>
        <authorList>
            <person name="Kim M.K."/>
            <person name="Srinivasan S."/>
            <person name="Lee J.-J."/>
        </authorList>
    </citation>
    <scope>NUCLEOTIDE SEQUENCE [LARGE SCALE GENOMIC DNA]</scope>
    <source>
        <strain evidence="2">LCS9</strain>
    </source>
</reference>
<keyword evidence="2" id="KW-1185">Reference proteome</keyword>
<dbReference type="STRING" id="1492898.SY85_10710"/>
<dbReference type="AlphaFoldDB" id="A0A172TVJ7"/>
<dbReference type="Proteomes" id="UP000077177">
    <property type="component" value="Chromosome"/>
</dbReference>
<gene>
    <name evidence="1" type="ORF">SY85_10710</name>
</gene>
<proteinExistence type="predicted"/>
<dbReference type="EMBL" id="CP011390">
    <property type="protein sequence ID" value="ANE50904.1"/>
    <property type="molecule type" value="Genomic_DNA"/>
</dbReference>
<evidence type="ECO:0000313" key="2">
    <source>
        <dbReference type="Proteomes" id="UP000077177"/>
    </source>
</evidence>
<sequence>MKSLAFYILLLFIVSCKNTSKQTLHEFASAAFFKADLDKSFEKLVNYFQSQPILKYNEPEGDNILYPPLSGLGDTSDGYRFSIATHPYMSALNGRGQLVVNRLGPILAEPELVYYFKSHENALNFIKRITNAIQEQPIIDSSSQKGKSREIQYQLDNGANIQMSLSAGLNPGYILSIKYKPSTSKLVNKG</sequence>
<name>A0A172TVJ7_9BACT</name>
<dbReference type="RefSeq" id="WP_066404350.1">
    <property type="nucleotide sequence ID" value="NZ_CP011390.1"/>
</dbReference>
<reference evidence="1 2" key="2">
    <citation type="journal article" date="2016" name="Int. J. Syst. Evol. Microbiol.">
        <title>Flavisolibacter tropicus sp. nov., isolated from tropical soil.</title>
        <authorList>
            <person name="Lee J.J."/>
            <person name="Kang M.S."/>
            <person name="Kim G.S."/>
            <person name="Lee C.S."/>
            <person name="Lim S."/>
            <person name="Lee J."/>
            <person name="Roh S.H."/>
            <person name="Kang H."/>
            <person name="Ha J.M."/>
            <person name="Bae S."/>
            <person name="Jung H.Y."/>
            <person name="Kim M.K."/>
        </authorList>
    </citation>
    <scope>NUCLEOTIDE SEQUENCE [LARGE SCALE GENOMIC DNA]</scope>
    <source>
        <strain evidence="1 2">LCS9</strain>
    </source>
</reference>
<evidence type="ECO:0000313" key="1">
    <source>
        <dbReference type="EMBL" id="ANE50904.1"/>
    </source>
</evidence>
<dbReference type="PROSITE" id="PS51257">
    <property type="entry name" value="PROKAR_LIPOPROTEIN"/>
    <property type="match status" value="1"/>
</dbReference>
<dbReference type="KEGG" id="fla:SY85_10710"/>
<accession>A0A172TVJ7</accession>
<protein>
    <submittedName>
        <fullName evidence="1">Uncharacterized protein</fullName>
    </submittedName>
</protein>
<organism evidence="1 2">
    <name type="scientific">Flavisolibacter tropicus</name>
    <dbReference type="NCBI Taxonomy" id="1492898"/>
    <lineage>
        <taxon>Bacteria</taxon>
        <taxon>Pseudomonadati</taxon>
        <taxon>Bacteroidota</taxon>
        <taxon>Chitinophagia</taxon>
        <taxon>Chitinophagales</taxon>
        <taxon>Chitinophagaceae</taxon>
        <taxon>Flavisolibacter</taxon>
    </lineage>
</organism>